<dbReference type="GO" id="GO:0003729">
    <property type="term" value="F:mRNA binding"/>
    <property type="evidence" value="ECO:0007669"/>
    <property type="project" value="UniProtKB-ARBA"/>
</dbReference>
<dbReference type="AlphaFoldDB" id="A0AA38LJS2"/>
<dbReference type="PANTHER" id="PTHR24015:SF548">
    <property type="entry name" value="OS08G0340900 PROTEIN"/>
    <property type="match status" value="1"/>
</dbReference>
<dbReference type="OMA" id="ETHTHMF"/>
<evidence type="ECO:0000256" key="2">
    <source>
        <dbReference type="PROSITE-ProRule" id="PRU00708"/>
    </source>
</evidence>
<dbReference type="Pfam" id="PF13041">
    <property type="entry name" value="PPR_2"/>
    <property type="match status" value="7"/>
</dbReference>
<dbReference type="SUPFAM" id="SSF48452">
    <property type="entry name" value="TPR-like"/>
    <property type="match status" value="1"/>
</dbReference>
<sequence>GCANIKSLKETHTHMFISGLRRNIFFAVKFVNMYAMLGHVDYARQVFDEMSERNVFLWNAMIKVYADKGNGKEALVLYHQMLQTGVQPDSFTFPPVLKVCTGLLSLQLGRGVHDHILITGVESVVFVSNSLITMYAKCDCLEFARKVFDGMVERDVISWNAMIVGYAQNGHANEALVLYKKMQSAGITPDSVTMASLLQAWARLGDLQQGKQIHDYVIRRRLDSNLRVQNSLVAMYAKCGSLSVAGSLFENMFERDAVSWNAMIAGYVQNGYAMEALILFKQMQFENVKPTFVTMASALQACAHLGDLEQGKQIHDCIIASEFSENVLVGTAVIDMYGKCGSIDFARSFFDQMPSKNVVSWNVMIAGYAQNGHSDEALALFYQMLLEGTKADSATMVNVLPACSLIGARLQGRALHGYIIKSGFEQDVFVGTVLVDMYVKCESLDIARPLFDKMIEKNVVSWNAMIAGYARIGNAGEALTLYNQMQLEDVMPDPATMVSVVQACAALRDLQQGKWIHNYVVENGFDSDVILETALIDMYAKCGRIEFAYQLFENMSERNVVAWNAMIAGYAHNGYANETLVFFNQMQLEKMKPTLATMVSVLPACAHLAALQHGKCIHGYIIRNAFELYVSVGNSLIDMYSKCGRMDLAHRVFDKMPKKDVVSWNAIISGYAMWGYGEHALAIFSQMQQITIVKPDHVTFLSILTACSHSGFVQEGWQYFDCMSRDHSLPPRMEHYASMVDLLGRAGCLDEAQKFIQAMPFEPGSSVWGAFLGACRIHCNIKLGEVAADHLFNIEPENTGYYILMSNIYAEAGRWDGVAK</sequence>
<feature type="repeat" description="PPR" evidence="2">
    <location>
        <begin position="629"/>
        <end position="663"/>
    </location>
</feature>
<feature type="non-terminal residue" evidence="3">
    <location>
        <position position="1"/>
    </location>
</feature>
<feature type="repeat" description="PPR" evidence="2">
    <location>
        <begin position="458"/>
        <end position="492"/>
    </location>
</feature>
<dbReference type="EMBL" id="JAHRHJ020000002">
    <property type="protein sequence ID" value="KAH9326421.1"/>
    <property type="molecule type" value="Genomic_DNA"/>
</dbReference>
<dbReference type="Pfam" id="PF20431">
    <property type="entry name" value="E_motif"/>
    <property type="match status" value="1"/>
</dbReference>
<dbReference type="FunFam" id="1.25.40.10:FF:000090">
    <property type="entry name" value="Pentatricopeptide repeat-containing protein, chloroplastic"/>
    <property type="match status" value="1"/>
</dbReference>
<organism evidence="3 4">
    <name type="scientific">Taxus chinensis</name>
    <name type="common">Chinese yew</name>
    <name type="synonym">Taxus wallichiana var. chinensis</name>
    <dbReference type="NCBI Taxonomy" id="29808"/>
    <lineage>
        <taxon>Eukaryota</taxon>
        <taxon>Viridiplantae</taxon>
        <taxon>Streptophyta</taxon>
        <taxon>Embryophyta</taxon>
        <taxon>Tracheophyta</taxon>
        <taxon>Spermatophyta</taxon>
        <taxon>Pinopsida</taxon>
        <taxon>Pinidae</taxon>
        <taxon>Conifers II</taxon>
        <taxon>Cupressales</taxon>
        <taxon>Taxaceae</taxon>
        <taxon>Taxus</taxon>
    </lineage>
</organism>
<dbReference type="FunFam" id="1.25.40.10:FF:000073">
    <property type="entry name" value="Pentatricopeptide repeat-containing protein chloroplastic"/>
    <property type="match status" value="2"/>
</dbReference>
<dbReference type="InterPro" id="IPR002885">
    <property type="entry name" value="PPR_rpt"/>
</dbReference>
<feature type="repeat" description="PPR" evidence="2">
    <location>
        <begin position="357"/>
        <end position="391"/>
    </location>
</feature>
<feature type="repeat" description="PPR" evidence="2">
    <location>
        <begin position="528"/>
        <end position="558"/>
    </location>
</feature>
<feature type="repeat" description="PPR" evidence="2">
    <location>
        <begin position="559"/>
        <end position="593"/>
    </location>
</feature>
<protein>
    <recommendedName>
        <fullName evidence="5">Organelle transcript processing 82</fullName>
    </recommendedName>
</protein>
<dbReference type="Proteomes" id="UP000824469">
    <property type="component" value="Unassembled WGS sequence"/>
</dbReference>
<feature type="non-terminal residue" evidence="3">
    <location>
        <position position="820"/>
    </location>
</feature>
<gene>
    <name evidence="3" type="ORF">KI387_006599</name>
</gene>
<dbReference type="PANTHER" id="PTHR24015">
    <property type="entry name" value="OS07G0578800 PROTEIN-RELATED"/>
    <property type="match status" value="1"/>
</dbReference>
<evidence type="ECO:0000313" key="4">
    <source>
        <dbReference type="Proteomes" id="UP000824469"/>
    </source>
</evidence>
<dbReference type="InterPro" id="IPR046848">
    <property type="entry name" value="E_motif"/>
</dbReference>
<name>A0AA38LJS2_TAXCH</name>
<dbReference type="GO" id="GO:0009451">
    <property type="term" value="P:RNA modification"/>
    <property type="evidence" value="ECO:0007669"/>
    <property type="project" value="InterPro"/>
</dbReference>
<dbReference type="InterPro" id="IPR011990">
    <property type="entry name" value="TPR-like_helical_dom_sf"/>
</dbReference>
<feature type="repeat" description="PPR" evidence="2">
    <location>
        <begin position="155"/>
        <end position="189"/>
    </location>
</feature>
<dbReference type="InterPro" id="IPR046960">
    <property type="entry name" value="PPR_At4g14850-like_plant"/>
</dbReference>
<evidence type="ECO:0000313" key="3">
    <source>
        <dbReference type="EMBL" id="KAH9326421.1"/>
    </source>
</evidence>
<dbReference type="PROSITE" id="PS51375">
    <property type="entry name" value="PPR"/>
    <property type="match status" value="9"/>
</dbReference>
<keyword evidence="4" id="KW-1185">Reference proteome</keyword>
<feature type="repeat" description="PPR" evidence="2">
    <location>
        <begin position="696"/>
        <end position="730"/>
    </location>
</feature>
<dbReference type="FunFam" id="1.25.40.10:FF:000436">
    <property type="entry name" value="Pentatricopeptide repeat-containing protein At5g39350 family"/>
    <property type="match status" value="1"/>
</dbReference>
<dbReference type="FunFam" id="1.25.40.10:FF:000309">
    <property type="entry name" value="Pentatricopeptide repeat-containing protein, chloroplastic"/>
    <property type="match status" value="1"/>
</dbReference>
<comment type="caution">
    <text evidence="3">The sequence shown here is derived from an EMBL/GenBank/DDBJ whole genome shotgun (WGS) entry which is preliminary data.</text>
</comment>
<dbReference type="Gene3D" id="1.25.40.10">
    <property type="entry name" value="Tetratricopeptide repeat domain"/>
    <property type="match status" value="7"/>
</dbReference>
<dbReference type="FunFam" id="1.25.40.10:FF:000031">
    <property type="entry name" value="Pentatricopeptide repeat-containing protein mitochondrial"/>
    <property type="match status" value="1"/>
</dbReference>
<accession>A0AA38LJS2</accession>
<dbReference type="FunFam" id="1.25.40.10:FF:000381">
    <property type="entry name" value="Pentatricopeptide repeat-containing protein"/>
    <property type="match status" value="1"/>
</dbReference>
<proteinExistence type="predicted"/>
<evidence type="ECO:0000256" key="1">
    <source>
        <dbReference type="ARBA" id="ARBA00022737"/>
    </source>
</evidence>
<evidence type="ECO:0008006" key="5">
    <source>
        <dbReference type="Google" id="ProtNLM"/>
    </source>
</evidence>
<feature type="repeat" description="PPR" evidence="2">
    <location>
        <begin position="256"/>
        <end position="290"/>
    </location>
</feature>
<dbReference type="NCBIfam" id="TIGR00756">
    <property type="entry name" value="PPR"/>
    <property type="match status" value="10"/>
</dbReference>
<dbReference type="Pfam" id="PF01535">
    <property type="entry name" value="PPR"/>
    <property type="match status" value="2"/>
</dbReference>
<keyword evidence="1" id="KW-0677">Repeat</keyword>
<reference evidence="3 4" key="1">
    <citation type="journal article" date="2021" name="Nat. Plants">
        <title>The Taxus genome provides insights into paclitaxel biosynthesis.</title>
        <authorList>
            <person name="Xiong X."/>
            <person name="Gou J."/>
            <person name="Liao Q."/>
            <person name="Li Y."/>
            <person name="Zhou Q."/>
            <person name="Bi G."/>
            <person name="Li C."/>
            <person name="Du R."/>
            <person name="Wang X."/>
            <person name="Sun T."/>
            <person name="Guo L."/>
            <person name="Liang H."/>
            <person name="Lu P."/>
            <person name="Wu Y."/>
            <person name="Zhang Z."/>
            <person name="Ro D.K."/>
            <person name="Shang Y."/>
            <person name="Huang S."/>
            <person name="Yan J."/>
        </authorList>
    </citation>
    <scope>NUCLEOTIDE SEQUENCE [LARGE SCALE GENOMIC DNA]</scope>
    <source>
        <strain evidence="3">Ta-2019</strain>
    </source>
</reference>
<feature type="repeat" description="PPR" evidence="2">
    <location>
        <begin position="54"/>
        <end position="88"/>
    </location>
</feature>